<dbReference type="RefSeq" id="WP_140844051.1">
    <property type="nucleotide sequence ID" value="NZ_RCZI01000005.1"/>
</dbReference>
<reference evidence="1 2" key="1">
    <citation type="journal article" date="2019" name="Environ. Microbiol.">
        <title>Species interactions and distinct microbial communities in high Arctic permafrost affected cryosols are associated with the CH4 and CO2 gas fluxes.</title>
        <authorList>
            <person name="Altshuler I."/>
            <person name="Hamel J."/>
            <person name="Turney S."/>
            <person name="Magnuson E."/>
            <person name="Levesque R."/>
            <person name="Greer C."/>
            <person name="Whyte L.G."/>
        </authorList>
    </citation>
    <scope>NUCLEOTIDE SEQUENCE [LARGE SCALE GENOMIC DNA]</scope>
    <source>
        <strain evidence="1 2">S06.C</strain>
    </source>
</reference>
<name>A0A502DKT6_9BURK</name>
<gene>
    <name evidence="1" type="ORF">EAH82_17790</name>
</gene>
<dbReference type="EMBL" id="RCZI01000005">
    <property type="protein sequence ID" value="TPG25392.1"/>
    <property type="molecule type" value="Genomic_DNA"/>
</dbReference>
<comment type="caution">
    <text evidence="1">The sequence shown here is derived from an EMBL/GenBank/DDBJ whole genome shotgun (WGS) entry which is preliminary data.</text>
</comment>
<dbReference type="Proteomes" id="UP000319212">
    <property type="component" value="Unassembled WGS sequence"/>
</dbReference>
<protein>
    <submittedName>
        <fullName evidence="1">Uncharacterized protein</fullName>
    </submittedName>
</protein>
<accession>A0A502DKT6</accession>
<organism evidence="1 2">
    <name type="scientific">Variovorax guangxiensis</name>
    <dbReference type="NCBI Taxonomy" id="1775474"/>
    <lineage>
        <taxon>Bacteria</taxon>
        <taxon>Pseudomonadati</taxon>
        <taxon>Pseudomonadota</taxon>
        <taxon>Betaproteobacteria</taxon>
        <taxon>Burkholderiales</taxon>
        <taxon>Comamonadaceae</taxon>
        <taxon>Variovorax</taxon>
    </lineage>
</organism>
<sequence>MELRDLALSVREMPDRSYGWVILEGTGEKGVFATYSLLESATRTYASYADALVAGLSALRGLGGRDGPRGVGAVMR</sequence>
<evidence type="ECO:0000313" key="2">
    <source>
        <dbReference type="Proteomes" id="UP000319212"/>
    </source>
</evidence>
<proteinExistence type="predicted"/>
<evidence type="ECO:0000313" key="1">
    <source>
        <dbReference type="EMBL" id="TPG25392.1"/>
    </source>
</evidence>
<dbReference type="AlphaFoldDB" id="A0A502DKT6"/>
<dbReference type="OrthoDB" id="8908864at2"/>